<proteinExistence type="predicted"/>
<reference evidence="1 2" key="1">
    <citation type="submission" date="2013-11" db="EMBL/GenBank/DDBJ databases">
        <title>The Genome Sequence of Phytophthora parasitica P1976.</title>
        <authorList>
            <consortium name="The Broad Institute Genomics Platform"/>
            <person name="Russ C."/>
            <person name="Tyler B."/>
            <person name="Panabieres F."/>
            <person name="Shan W."/>
            <person name="Tripathy S."/>
            <person name="Grunwald N."/>
            <person name="Machado M."/>
            <person name="Johnson C.S."/>
            <person name="Walker B."/>
            <person name="Young S."/>
            <person name="Zeng Q."/>
            <person name="Gargeya S."/>
            <person name="Fitzgerald M."/>
            <person name="Haas B."/>
            <person name="Abouelleil A."/>
            <person name="Allen A.W."/>
            <person name="Alvarado L."/>
            <person name="Arachchi H.M."/>
            <person name="Berlin A.M."/>
            <person name="Chapman S.B."/>
            <person name="Gainer-Dewar J."/>
            <person name="Goldberg J."/>
            <person name="Griggs A."/>
            <person name="Gujja S."/>
            <person name="Hansen M."/>
            <person name="Howarth C."/>
            <person name="Imamovic A."/>
            <person name="Ireland A."/>
            <person name="Larimer J."/>
            <person name="McCowan C."/>
            <person name="Murphy C."/>
            <person name="Pearson M."/>
            <person name="Poon T.W."/>
            <person name="Priest M."/>
            <person name="Roberts A."/>
            <person name="Saif S."/>
            <person name="Shea T."/>
            <person name="Sisk P."/>
            <person name="Sykes S."/>
            <person name="Wortman J."/>
            <person name="Nusbaum C."/>
            <person name="Birren B."/>
        </authorList>
    </citation>
    <scope>NUCLEOTIDE SEQUENCE [LARGE SCALE GENOMIC DNA]</scope>
    <source>
        <strain evidence="1 2">P1976</strain>
    </source>
</reference>
<dbReference type="AlphaFoldDB" id="A0A081ARI5"/>
<name>A0A081ARI5_PHYNI</name>
<evidence type="ECO:0000313" key="1">
    <source>
        <dbReference type="EMBL" id="ETO81496.1"/>
    </source>
</evidence>
<evidence type="ECO:0000313" key="2">
    <source>
        <dbReference type="Proteomes" id="UP000028582"/>
    </source>
</evidence>
<feature type="non-terminal residue" evidence="1">
    <location>
        <position position="1"/>
    </location>
</feature>
<comment type="caution">
    <text evidence="1">The sequence shown here is derived from an EMBL/GenBank/DDBJ whole genome shotgun (WGS) entry which is preliminary data.</text>
</comment>
<dbReference type="Proteomes" id="UP000028582">
    <property type="component" value="Unassembled WGS sequence"/>
</dbReference>
<protein>
    <submittedName>
        <fullName evidence="1">Uncharacterized protein</fullName>
    </submittedName>
</protein>
<dbReference type="EMBL" id="ANJA01000850">
    <property type="protein sequence ID" value="ETO81496.1"/>
    <property type="molecule type" value="Genomic_DNA"/>
</dbReference>
<sequence>DGSPELPSLFVCTRTQSKLAHNKRNERLIRVCVASENVNTMVFTFAICRLSCRSVLIPIQPGFQGRYYLTYLCYAWHSIVCNNVLPYGICKSQSRLGIPRDLV</sequence>
<gene>
    <name evidence="1" type="ORF">F444_04207</name>
</gene>
<organism evidence="1 2">
    <name type="scientific">Phytophthora nicotianae P1976</name>
    <dbReference type="NCBI Taxonomy" id="1317066"/>
    <lineage>
        <taxon>Eukaryota</taxon>
        <taxon>Sar</taxon>
        <taxon>Stramenopiles</taxon>
        <taxon>Oomycota</taxon>
        <taxon>Peronosporomycetes</taxon>
        <taxon>Peronosporales</taxon>
        <taxon>Peronosporaceae</taxon>
        <taxon>Phytophthora</taxon>
    </lineage>
</organism>
<accession>A0A081ARI5</accession>